<dbReference type="GO" id="GO:0043138">
    <property type="term" value="F:3'-5' DNA helicase activity"/>
    <property type="evidence" value="ECO:0007669"/>
    <property type="project" value="UniProtKB-EC"/>
</dbReference>
<comment type="catalytic activity">
    <reaction evidence="6">
        <text>Couples ATP hydrolysis with the unwinding of duplex DNA by translocating in the 3'-5' direction.</text>
        <dbReference type="EC" id="5.6.2.4"/>
    </reaction>
</comment>
<keyword evidence="5" id="KW-0413">Isomerase</keyword>
<protein>
    <recommendedName>
        <fullName evidence="7">DNA 3'-5' helicase</fullName>
        <ecNumber evidence="7">5.6.2.4</ecNumber>
    </recommendedName>
</protein>
<evidence type="ECO:0000256" key="8">
    <source>
        <dbReference type="ARBA" id="ARBA00048988"/>
    </source>
</evidence>
<dbReference type="EC" id="5.6.2.4" evidence="7"/>
<dbReference type="NCBIfam" id="NF008276">
    <property type="entry name" value="PRK11054.1"/>
    <property type="match status" value="1"/>
</dbReference>
<keyword evidence="2 9" id="KW-0378">Hydrolase</keyword>
<sequence>MELKSTQMGQTLARHPYNRVRLLNAGIEVSGEKHRYVIPFNELINIQCKRGIVWGEMEFELPDEQVVRLHGTQWQETQQFYHYLTDVWTRWSDEMSVVSAQVLEKQAGEITAVIQADRWLTQPESRKLRDNIIKSFSALPLPQVRLNMFENCAAAYQFCLGWLENTDKKRRQRNRDWSQQCLETYADFFANIESSPLNESQSEAVVNGEPSVLVLAGAGSGKTSVLVARAGWLLRRQQALPEQILMLAFGRQAADEMNERIQRCLHTDEIRCKTFHALALHIIREATNKSPVISALESDTAARHELIKSVWQTQCREKKAQAKGWRELISISLNWLLDEGEYWEDEALCRRIVPRIDRWLSLMRMNGGSQKAMIESAEADIAPEFTKQIKLMAPFLKAWKSALKEEGATDFSGLIHQAVNLIEKGRFISPWKAVLVDEFQDISPLRANIIHALRAQNPQTTLFAVGDDWQAIYRFSGAELTLTTDFSAVFGEGGQCALDTTYRFNSRIGEVANQFIQRNPQQLVKPLNSLTKGDKKAVLLLPDTQLDALLNKMSGYVTAEETILILARYHHLKPDILSVAATRWPQLNIRFMTMHGSKGQQADYVIITGLTDEKDGFPAAARESVIEQGLLPREEEFLHAEERRLMYVALTRAKKQVWLLYDNASPSCFAAELADMGVSRVKKP</sequence>
<keyword evidence="12" id="KW-1185">Reference proteome</keyword>
<keyword evidence="3 9" id="KW-0347">Helicase</keyword>
<dbReference type="Pfam" id="PF00580">
    <property type="entry name" value="UvrD-helicase"/>
    <property type="match status" value="1"/>
</dbReference>
<dbReference type="PANTHER" id="PTHR11070:SF63">
    <property type="entry name" value="DNA HELICASE IV"/>
    <property type="match status" value="1"/>
</dbReference>
<reference evidence="12" key="1">
    <citation type="submission" date="2016-06" db="EMBL/GenBank/DDBJ databases">
        <authorList>
            <person name="Butler K."/>
        </authorList>
    </citation>
    <scope>NUCLEOTIDE SEQUENCE [LARGE SCALE GENOMIC DNA]</scope>
    <source>
        <strain evidence="12">GCSL-Mp20</strain>
    </source>
</reference>
<feature type="domain" description="UvrD-like helicase ATP-binding" evidence="10">
    <location>
        <begin position="195"/>
        <end position="505"/>
    </location>
</feature>
<evidence type="ECO:0000256" key="4">
    <source>
        <dbReference type="ARBA" id="ARBA00022840"/>
    </source>
</evidence>
<dbReference type="InterPro" id="IPR014016">
    <property type="entry name" value="UvrD-like_ATP-bd"/>
</dbReference>
<dbReference type="InterPro" id="IPR027417">
    <property type="entry name" value="P-loop_NTPase"/>
</dbReference>
<evidence type="ECO:0000256" key="9">
    <source>
        <dbReference type="PROSITE-ProRule" id="PRU00560"/>
    </source>
</evidence>
<evidence type="ECO:0000256" key="5">
    <source>
        <dbReference type="ARBA" id="ARBA00023235"/>
    </source>
</evidence>
<dbReference type="Pfam" id="PF12462">
    <property type="entry name" value="Helicase_IV_N"/>
    <property type="match status" value="1"/>
</dbReference>
<dbReference type="CDD" id="cd18807">
    <property type="entry name" value="SF1_C_UvrD"/>
    <property type="match status" value="1"/>
</dbReference>
<evidence type="ECO:0000256" key="7">
    <source>
        <dbReference type="ARBA" id="ARBA00034808"/>
    </source>
</evidence>
<evidence type="ECO:0000313" key="11">
    <source>
        <dbReference type="EMBL" id="OBU04145.1"/>
    </source>
</evidence>
<dbReference type="Proteomes" id="UP000092377">
    <property type="component" value="Unassembled WGS sequence"/>
</dbReference>
<evidence type="ECO:0000259" key="10">
    <source>
        <dbReference type="PROSITE" id="PS51198"/>
    </source>
</evidence>
<dbReference type="GO" id="GO:0016887">
    <property type="term" value="F:ATP hydrolysis activity"/>
    <property type="evidence" value="ECO:0007669"/>
    <property type="project" value="RHEA"/>
</dbReference>
<proteinExistence type="predicted"/>
<dbReference type="SUPFAM" id="SSF52540">
    <property type="entry name" value="P-loop containing nucleoside triphosphate hydrolases"/>
    <property type="match status" value="1"/>
</dbReference>
<dbReference type="RefSeq" id="WP_067405054.1">
    <property type="nucleotide sequence ID" value="NZ_LZEY01000056.1"/>
</dbReference>
<comment type="catalytic activity">
    <reaction evidence="8">
        <text>ATP + H2O = ADP + phosphate + H(+)</text>
        <dbReference type="Rhea" id="RHEA:13065"/>
        <dbReference type="ChEBI" id="CHEBI:15377"/>
        <dbReference type="ChEBI" id="CHEBI:15378"/>
        <dbReference type="ChEBI" id="CHEBI:30616"/>
        <dbReference type="ChEBI" id="CHEBI:43474"/>
        <dbReference type="ChEBI" id="CHEBI:456216"/>
        <dbReference type="EC" id="5.6.2.4"/>
    </reaction>
</comment>
<dbReference type="AlphaFoldDB" id="A0A1B8H508"/>
<dbReference type="Pfam" id="PF13361">
    <property type="entry name" value="UvrD_C"/>
    <property type="match status" value="1"/>
</dbReference>
<evidence type="ECO:0000256" key="3">
    <source>
        <dbReference type="ARBA" id="ARBA00022806"/>
    </source>
</evidence>
<name>A0A1B8H508_9GAMM</name>
<dbReference type="PANTHER" id="PTHR11070">
    <property type="entry name" value="UVRD / RECB / PCRA DNA HELICASE FAMILY MEMBER"/>
    <property type="match status" value="1"/>
</dbReference>
<dbReference type="InterPro" id="IPR000212">
    <property type="entry name" value="DNA_helicase_UvrD/REP"/>
</dbReference>
<comment type="caution">
    <text evidence="11">The sequence shown here is derived from an EMBL/GenBank/DDBJ whole genome shotgun (WGS) entry which is preliminary data.</text>
</comment>
<evidence type="ECO:0000256" key="6">
    <source>
        <dbReference type="ARBA" id="ARBA00034617"/>
    </source>
</evidence>
<dbReference type="CDD" id="cd17932">
    <property type="entry name" value="DEXQc_UvrD"/>
    <property type="match status" value="1"/>
</dbReference>
<dbReference type="PROSITE" id="PS51198">
    <property type="entry name" value="UVRD_HELICASE_ATP_BIND"/>
    <property type="match status" value="1"/>
</dbReference>
<dbReference type="GO" id="GO:0005829">
    <property type="term" value="C:cytosol"/>
    <property type="evidence" value="ECO:0007669"/>
    <property type="project" value="TreeGrafter"/>
</dbReference>
<dbReference type="EMBL" id="LZEY01000056">
    <property type="protein sequence ID" value="OBU04145.1"/>
    <property type="molecule type" value="Genomic_DNA"/>
</dbReference>
<dbReference type="GO" id="GO:0005524">
    <property type="term" value="F:ATP binding"/>
    <property type="evidence" value="ECO:0007669"/>
    <property type="project" value="UniProtKB-UniRule"/>
</dbReference>
<dbReference type="OrthoDB" id="5298826at2"/>
<organism evidence="11 12">
    <name type="scientific">Morganella psychrotolerans</name>
    <dbReference type="NCBI Taxonomy" id="368603"/>
    <lineage>
        <taxon>Bacteria</taxon>
        <taxon>Pseudomonadati</taxon>
        <taxon>Pseudomonadota</taxon>
        <taxon>Gammaproteobacteria</taxon>
        <taxon>Enterobacterales</taxon>
        <taxon>Morganellaceae</taxon>
        <taxon>Morganella</taxon>
    </lineage>
</organism>
<dbReference type="FunFam" id="3.40.50.300:FF:000975">
    <property type="entry name" value="DNA helicase"/>
    <property type="match status" value="1"/>
</dbReference>
<evidence type="ECO:0000313" key="12">
    <source>
        <dbReference type="Proteomes" id="UP000092377"/>
    </source>
</evidence>
<dbReference type="GO" id="GO:0000725">
    <property type="term" value="P:recombinational repair"/>
    <property type="evidence" value="ECO:0007669"/>
    <property type="project" value="TreeGrafter"/>
</dbReference>
<dbReference type="InterPro" id="IPR014017">
    <property type="entry name" value="DNA_helicase_UvrD-like_C"/>
</dbReference>
<evidence type="ECO:0000256" key="2">
    <source>
        <dbReference type="ARBA" id="ARBA00022801"/>
    </source>
</evidence>
<dbReference type="InterPro" id="IPR022161">
    <property type="entry name" value="Helicase_IV_N"/>
</dbReference>
<gene>
    <name evidence="11" type="primary">helD</name>
    <name evidence="11" type="ORF">AYY18_09330</name>
</gene>
<accession>A0A1B8H508</accession>
<evidence type="ECO:0000256" key="1">
    <source>
        <dbReference type="ARBA" id="ARBA00022741"/>
    </source>
</evidence>
<keyword evidence="1 9" id="KW-0547">Nucleotide-binding</keyword>
<dbReference type="GO" id="GO:0003677">
    <property type="term" value="F:DNA binding"/>
    <property type="evidence" value="ECO:0007669"/>
    <property type="project" value="InterPro"/>
</dbReference>
<dbReference type="Gene3D" id="3.40.50.300">
    <property type="entry name" value="P-loop containing nucleotide triphosphate hydrolases"/>
    <property type="match status" value="3"/>
</dbReference>
<feature type="binding site" evidence="9">
    <location>
        <begin position="216"/>
        <end position="223"/>
    </location>
    <ligand>
        <name>ATP</name>
        <dbReference type="ChEBI" id="CHEBI:30616"/>
    </ligand>
</feature>
<keyword evidence="4 9" id="KW-0067">ATP-binding</keyword>